<dbReference type="AlphaFoldDB" id="A0AAX3ED97"/>
<evidence type="ECO:0000313" key="9">
    <source>
        <dbReference type="EMBL" id="UYV95866.1"/>
    </source>
</evidence>
<dbReference type="EMBL" id="CP101185">
    <property type="protein sequence ID" value="UYV95866.1"/>
    <property type="molecule type" value="Genomic_DNA"/>
</dbReference>
<feature type="transmembrane region" description="Helical" evidence="7">
    <location>
        <begin position="59"/>
        <end position="85"/>
    </location>
</feature>
<evidence type="ECO:0000256" key="1">
    <source>
        <dbReference type="ARBA" id="ARBA00004651"/>
    </source>
</evidence>
<evidence type="ECO:0000256" key="6">
    <source>
        <dbReference type="ARBA" id="ARBA00023136"/>
    </source>
</evidence>
<dbReference type="Proteomes" id="UP001163293">
    <property type="component" value="Chromosome"/>
</dbReference>
<evidence type="ECO:0000256" key="3">
    <source>
        <dbReference type="ARBA" id="ARBA00022475"/>
    </source>
</evidence>
<evidence type="ECO:0000256" key="2">
    <source>
        <dbReference type="ARBA" id="ARBA00022448"/>
    </source>
</evidence>
<evidence type="ECO:0000256" key="7">
    <source>
        <dbReference type="SAM" id="Phobius"/>
    </source>
</evidence>
<accession>A0AAX3ED97</accession>
<dbReference type="PANTHER" id="PTHR43738">
    <property type="entry name" value="ABC TRANSPORTER, MEMBRANE PROTEIN"/>
    <property type="match status" value="1"/>
</dbReference>
<evidence type="ECO:0000259" key="8">
    <source>
        <dbReference type="Pfam" id="PF02687"/>
    </source>
</evidence>
<evidence type="ECO:0000313" key="10">
    <source>
        <dbReference type="Proteomes" id="UP001163293"/>
    </source>
</evidence>
<keyword evidence="6 7" id="KW-0472">Membrane</keyword>
<feature type="domain" description="ABC3 transporter permease C-terminal" evidence="8">
    <location>
        <begin position="18"/>
        <end position="132"/>
    </location>
</feature>
<dbReference type="InterPro" id="IPR003838">
    <property type="entry name" value="ABC3_permease_C"/>
</dbReference>
<keyword evidence="3" id="KW-1003">Cell membrane</keyword>
<dbReference type="Pfam" id="PF02687">
    <property type="entry name" value="FtsX"/>
    <property type="match status" value="1"/>
</dbReference>
<sequence length="138" mass="14727">MENNTNIVRDTFLPIILVLLLIGIAVGMTVIGLTIFTSTIEKAREYGVLKAIGVSNRQLYTVVVEQAVTAAVLGYLLGAGLALATSAAAGSLVPEFITEIRWLDAAWIFAVTLGMAVVSSLLPVRRLARIDPAEVFRA</sequence>
<protein>
    <submittedName>
        <fullName evidence="9">FtsX-like permease family protein</fullName>
    </submittedName>
</protein>
<reference evidence="9" key="1">
    <citation type="submission" date="2022-07" db="EMBL/GenBank/DDBJ databases">
        <authorList>
            <person name="Wu T."/>
        </authorList>
    </citation>
    <scope>NUCLEOTIDE SEQUENCE</scope>
    <source>
        <strain evidence="9">SD-1</strain>
    </source>
</reference>
<dbReference type="PANTHER" id="PTHR43738:SF1">
    <property type="entry name" value="HEMIN TRANSPORT SYSTEM PERMEASE PROTEIN HRTB-RELATED"/>
    <property type="match status" value="1"/>
</dbReference>
<name>A0AAX3ED97_PAEUR</name>
<keyword evidence="2" id="KW-0813">Transport</keyword>
<evidence type="ECO:0000256" key="4">
    <source>
        <dbReference type="ARBA" id="ARBA00022692"/>
    </source>
</evidence>
<proteinExistence type="predicted"/>
<dbReference type="InterPro" id="IPR051125">
    <property type="entry name" value="ABC-4/HrtB_transporter"/>
</dbReference>
<dbReference type="GO" id="GO:0005886">
    <property type="term" value="C:plasma membrane"/>
    <property type="evidence" value="ECO:0007669"/>
    <property type="project" value="UniProtKB-SubCell"/>
</dbReference>
<dbReference type="RefSeq" id="WP_168529614.1">
    <property type="nucleotide sequence ID" value="NZ_CP043010.1"/>
</dbReference>
<comment type="subcellular location">
    <subcellularLocation>
        <location evidence="1">Cell membrane</location>
        <topology evidence="1">Multi-pass membrane protein</topology>
    </subcellularLocation>
</comment>
<feature type="transmembrane region" description="Helical" evidence="7">
    <location>
        <begin position="105"/>
        <end position="124"/>
    </location>
</feature>
<keyword evidence="10" id="KW-1185">Reference proteome</keyword>
<organism evidence="9 10">
    <name type="scientific">Paenarthrobacter ureafaciens</name>
    <dbReference type="NCBI Taxonomy" id="37931"/>
    <lineage>
        <taxon>Bacteria</taxon>
        <taxon>Bacillati</taxon>
        <taxon>Actinomycetota</taxon>
        <taxon>Actinomycetes</taxon>
        <taxon>Micrococcales</taxon>
        <taxon>Micrococcaceae</taxon>
        <taxon>Paenarthrobacter</taxon>
    </lineage>
</organism>
<keyword evidence="5 7" id="KW-1133">Transmembrane helix</keyword>
<evidence type="ECO:0000256" key="5">
    <source>
        <dbReference type="ARBA" id="ARBA00022989"/>
    </source>
</evidence>
<keyword evidence="4 7" id="KW-0812">Transmembrane</keyword>
<feature type="transmembrane region" description="Helical" evidence="7">
    <location>
        <begin position="12"/>
        <end position="38"/>
    </location>
</feature>
<gene>
    <name evidence="9" type="ORF">NL394_12285</name>
</gene>